<feature type="transmembrane region" description="Helical" evidence="12">
    <location>
        <begin position="206"/>
        <end position="227"/>
    </location>
</feature>
<dbReference type="Proteomes" id="UP001225378">
    <property type="component" value="Chromosome"/>
</dbReference>
<dbReference type="Pfam" id="PF01292">
    <property type="entry name" value="Ni_hydr_CYTB"/>
    <property type="match status" value="1"/>
</dbReference>
<keyword evidence="6 12" id="KW-0812">Transmembrane</keyword>
<evidence type="ECO:0000256" key="12">
    <source>
        <dbReference type="SAM" id="Phobius"/>
    </source>
</evidence>
<dbReference type="GO" id="GO:0005886">
    <property type="term" value="C:plasma membrane"/>
    <property type="evidence" value="ECO:0007669"/>
    <property type="project" value="UniProtKB-SubCell"/>
</dbReference>
<dbReference type="AlphaFoldDB" id="A0AAU7NUU6"/>
<sequence length="257" mass="28937">MNDSRSDKETFFSYPVWDRTVRIFHWVNVLCIIGLSGLGLMLLYNKDFGVSSDGKVLLKTLHAYIGYVFALNLTWRLIWGFIGNQYSRWRAILPFGKGYLNSLISYLKGFKGGSGPHYAGHNPAARLMVTLLFLLLFTQGTSGLVLAGTDLYLPPFGHEIAEWVSASDETHGGLTDLKPGSKVGVDPDSYREMRTFRKPFITAHEYGFYLLAIFILLHIIAVVVTEIREKSALVSAMFNGKKVFKQDPVDLEDREQS</sequence>
<keyword evidence="5" id="KW-0349">Heme</keyword>
<dbReference type="Gene3D" id="1.20.950.20">
    <property type="entry name" value="Transmembrane di-heme cytochromes, Chain C"/>
    <property type="match status" value="1"/>
</dbReference>
<feature type="transmembrane region" description="Helical" evidence="12">
    <location>
        <begin position="64"/>
        <end position="82"/>
    </location>
</feature>
<evidence type="ECO:0000256" key="10">
    <source>
        <dbReference type="ARBA" id="ARBA00023004"/>
    </source>
</evidence>
<dbReference type="PANTHER" id="PTHR30485:SF2">
    <property type="entry name" value="BLL0597 PROTEIN"/>
    <property type="match status" value="1"/>
</dbReference>
<keyword evidence="9 12" id="KW-1133">Transmembrane helix</keyword>
<dbReference type="PRINTS" id="PR00161">
    <property type="entry name" value="NIHGNASECYTB"/>
</dbReference>
<keyword evidence="15" id="KW-1185">Reference proteome</keyword>
<name>A0AAU7NUU6_9GAMM</name>
<evidence type="ECO:0000313" key="15">
    <source>
        <dbReference type="Proteomes" id="UP001225378"/>
    </source>
</evidence>
<evidence type="ECO:0000256" key="8">
    <source>
        <dbReference type="ARBA" id="ARBA00022982"/>
    </source>
</evidence>
<evidence type="ECO:0000256" key="7">
    <source>
        <dbReference type="ARBA" id="ARBA00022723"/>
    </source>
</evidence>
<organism evidence="14 15">
    <name type="scientific">Methylomarinum roseum</name>
    <dbReference type="NCBI Taxonomy" id="3067653"/>
    <lineage>
        <taxon>Bacteria</taxon>
        <taxon>Pseudomonadati</taxon>
        <taxon>Pseudomonadota</taxon>
        <taxon>Gammaproteobacteria</taxon>
        <taxon>Methylococcales</taxon>
        <taxon>Methylococcaceae</taxon>
        <taxon>Methylomarinum</taxon>
    </lineage>
</organism>
<evidence type="ECO:0000256" key="5">
    <source>
        <dbReference type="ARBA" id="ARBA00022617"/>
    </source>
</evidence>
<dbReference type="KEGG" id="mech:Q9L42_000900"/>
<feature type="transmembrane region" description="Helical" evidence="12">
    <location>
        <begin position="127"/>
        <end position="147"/>
    </location>
</feature>
<keyword evidence="10" id="KW-0408">Iron</keyword>
<keyword evidence="8" id="KW-0249">Electron transport</keyword>
<evidence type="ECO:0000256" key="9">
    <source>
        <dbReference type="ARBA" id="ARBA00022989"/>
    </source>
</evidence>
<dbReference type="InterPro" id="IPR011577">
    <property type="entry name" value="Cyt_b561_bac/Ni-Hgenase"/>
</dbReference>
<evidence type="ECO:0000256" key="6">
    <source>
        <dbReference type="ARBA" id="ARBA00022692"/>
    </source>
</evidence>
<evidence type="ECO:0000259" key="13">
    <source>
        <dbReference type="Pfam" id="PF01292"/>
    </source>
</evidence>
<keyword evidence="7" id="KW-0479">Metal-binding</keyword>
<keyword evidence="11 12" id="KW-0472">Membrane</keyword>
<dbReference type="GO" id="GO:0005506">
    <property type="term" value="F:iron ion binding"/>
    <property type="evidence" value="ECO:0007669"/>
    <property type="project" value="InterPro"/>
</dbReference>
<evidence type="ECO:0000256" key="3">
    <source>
        <dbReference type="ARBA" id="ARBA00022448"/>
    </source>
</evidence>
<reference evidence="14 15" key="1">
    <citation type="journal article" date="2024" name="Microbiology">
        <title>Methylomarinum rosea sp. nov., a novel halophilic methanotrophic bacterium from the hypersaline Lake Elton.</title>
        <authorList>
            <person name="Suleimanov R.Z."/>
            <person name="Oshkin I.Y."/>
            <person name="Danilova O.V."/>
            <person name="Suzina N.E."/>
            <person name="Dedysh S.N."/>
        </authorList>
    </citation>
    <scope>NUCLEOTIDE SEQUENCE [LARGE SCALE GENOMIC DNA]</scope>
    <source>
        <strain evidence="14 15">Ch1-1</strain>
    </source>
</reference>
<gene>
    <name evidence="14" type="ORF">Q9L42_000900</name>
</gene>
<evidence type="ECO:0000256" key="2">
    <source>
        <dbReference type="ARBA" id="ARBA00008622"/>
    </source>
</evidence>
<dbReference type="GO" id="GO:0022904">
    <property type="term" value="P:respiratory electron transport chain"/>
    <property type="evidence" value="ECO:0007669"/>
    <property type="project" value="InterPro"/>
</dbReference>
<dbReference type="InterPro" id="IPR016174">
    <property type="entry name" value="Di-haem_cyt_TM"/>
</dbReference>
<dbReference type="RefSeq" id="WP_305906504.1">
    <property type="nucleotide sequence ID" value="NZ_CP157743.1"/>
</dbReference>
<comment type="similarity">
    <text evidence="2">Belongs to the HupC/HyaC/HydC family.</text>
</comment>
<dbReference type="GO" id="GO:0020037">
    <property type="term" value="F:heme binding"/>
    <property type="evidence" value="ECO:0007669"/>
    <property type="project" value="TreeGrafter"/>
</dbReference>
<dbReference type="EMBL" id="CP157743">
    <property type="protein sequence ID" value="XBS20720.1"/>
    <property type="molecule type" value="Genomic_DNA"/>
</dbReference>
<dbReference type="SUPFAM" id="SSF81342">
    <property type="entry name" value="Transmembrane di-heme cytochromes"/>
    <property type="match status" value="1"/>
</dbReference>
<keyword evidence="4" id="KW-1003">Cell membrane</keyword>
<evidence type="ECO:0000256" key="11">
    <source>
        <dbReference type="ARBA" id="ARBA00023136"/>
    </source>
</evidence>
<feature type="domain" description="Cytochrome b561 bacterial/Ni-hydrogenase" evidence="13">
    <location>
        <begin position="16"/>
        <end position="240"/>
    </location>
</feature>
<proteinExistence type="inferred from homology"/>
<feature type="transmembrane region" description="Helical" evidence="12">
    <location>
        <begin position="21"/>
        <end position="44"/>
    </location>
</feature>
<evidence type="ECO:0000256" key="4">
    <source>
        <dbReference type="ARBA" id="ARBA00022475"/>
    </source>
</evidence>
<accession>A0AAU7NUU6</accession>
<protein>
    <submittedName>
        <fullName evidence="14">Cytochrome b/b6 domain-containing protein</fullName>
    </submittedName>
</protein>
<dbReference type="PANTHER" id="PTHR30485">
    <property type="entry name" value="NI/FE-HYDROGENASE 1 B-TYPE CYTOCHROME SUBUNIT"/>
    <property type="match status" value="1"/>
</dbReference>
<dbReference type="InterPro" id="IPR000516">
    <property type="entry name" value="Ni-dep_Hydgase_cyt-B"/>
</dbReference>
<dbReference type="GO" id="GO:0009055">
    <property type="term" value="F:electron transfer activity"/>
    <property type="evidence" value="ECO:0007669"/>
    <property type="project" value="InterPro"/>
</dbReference>
<dbReference type="InterPro" id="IPR051542">
    <property type="entry name" value="Hydrogenase_cytochrome"/>
</dbReference>
<keyword evidence="3" id="KW-0813">Transport</keyword>
<comment type="subcellular location">
    <subcellularLocation>
        <location evidence="1">Cell membrane</location>
        <topology evidence="1">Multi-pass membrane protein</topology>
    </subcellularLocation>
</comment>
<evidence type="ECO:0000256" key="1">
    <source>
        <dbReference type="ARBA" id="ARBA00004651"/>
    </source>
</evidence>
<evidence type="ECO:0000313" key="14">
    <source>
        <dbReference type="EMBL" id="XBS20720.1"/>
    </source>
</evidence>